<feature type="region of interest" description="Disordered" evidence="1">
    <location>
        <begin position="1"/>
        <end position="20"/>
    </location>
</feature>
<accession>A0A2P2QMW7</accession>
<protein>
    <submittedName>
        <fullName evidence="2">Uncharacterized protein</fullName>
    </submittedName>
</protein>
<dbReference type="EMBL" id="GGEC01087885">
    <property type="protein sequence ID" value="MBX68369.1"/>
    <property type="molecule type" value="Transcribed_RNA"/>
</dbReference>
<sequence>MSFTGKLFPPAKPPSHNVTT</sequence>
<name>A0A2P2QMW7_RHIMU</name>
<proteinExistence type="predicted"/>
<evidence type="ECO:0000256" key="1">
    <source>
        <dbReference type="SAM" id="MobiDB-lite"/>
    </source>
</evidence>
<dbReference type="AlphaFoldDB" id="A0A2P2QMW7"/>
<organism evidence="2">
    <name type="scientific">Rhizophora mucronata</name>
    <name type="common">Asiatic mangrove</name>
    <dbReference type="NCBI Taxonomy" id="61149"/>
    <lineage>
        <taxon>Eukaryota</taxon>
        <taxon>Viridiplantae</taxon>
        <taxon>Streptophyta</taxon>
        <taxon>Embryophyta</taxon>
        <taxon>Tracheophyta</taxon>
        <taxon>Spermatophyta</taxon>
        <taxon>Magnoliopsida</taxon>
        <taxon>eudicotyledons</taxon>
        <taxon>Gunneridae</taxon>
        <taxon>Pentapetalae</taxon>
        <taxon>rosids</taxon>
        <taxon>fabids</taxon>
        <taxon>Malpighiales</taxon>
        <taxon>Rhizophoraceae</taxon>
        <taxon>Rhizophora</taxon>
    </lineage>
</organism>
<evidence type="ECO:0000313" key="2">
    <source>
        <dbReference type="EMBL" id="MBX68369.1"/>
    </source>
</evidence>
<reference evidence="2" key="1">
    <citation type="submission" date="2018-02" db="EMBL/GenBank/DDBJ databases">
        <title>Rhizophora mucronata_Transcriptome.</title>
        <authorList>
            <person name="Meera S.P."/>
            <person name="Sreeshan A."/>
            <person name="Augustine A."/>
        </authorList>
    </citation>
    <scope>NUCLEOTIDE SEQUENCE</scope>
    <source>
        <tissue evidence="2">Leaf</tissue>
    </source>
</reference>